<dbReference type="CDD" id="cd19958">
    <property type="entry name" value="pyocin_knob"/>
    <property type="match status" value="1"/>
</dbReference>
<name>A0ABS8MN38_9FLAO</name>
<proteinExistence type="predicted"/>
<evidence type="ECO:0000313" key="2">
    <source>
        <dbReference type="Proteomes" id="UP001430679"/>
    </source>
</evidence>
<protein>
    <submittedName>
        <fullName evidence="1">Pyocin knob domain-containing protein</fullName>
    </submittedName>
</protein>
<organism evidence="1 2">
    <name type="scientific">Flavobacterium piscisymbiosum</name>
    <dbReference type="NCBI Taxonomy" id="2893753"/>
    <lineage>
        <taxon>Bacteria</taxon>
        <taxon>Pseudomonadati</taxon>
        <taxon>Bacteroidota</taxon>
        <taxon>Flavobacteriia</taxon>
        <taxon>Flavobacteriales</taxon>
        <taxon>Flavobacteriaceae</taxon>
        <taxon>Flavobacterium</taxon>
    </lineage>
</organism>
<gene>
    <name evidence="1" type="ORF">LNP81_25085</name>
</gene>
<dbReference type="Proteomes" id="UP001430679">
    <property type="component" value="Unassembled WGS sequence"/>
</dbReference>
<evidence type="ECO:0000313" key="1">
    <source>
        <dbReference type="EMBL" id="MCC9066277.1"/>
    </source>
</evidence>
<dbReference type="RefSeq" id="WP_230040114.1">
    <property type="nucleotide sequence ID" value="NZ_JAJJMM010000001.1"/>
</dbReference>
<reference evidence="1" key="1">
    <citation type="submission" date="2021-11" db="EMBL/GenBank/DDBJ databases">
        <title>Description of novel Flavobacterium species.</title>
        <authorList>
            <person name="Saticioglu I.B."/>
            <person name="Ay H."/>
            <person name="Altun S."/>
            <person name="Duman M."/>
        </authorList>
    </citation>
    <scope>NUCLEOTIDE SEQUENCE</scope>
    <source>
        <strain evidence="1">F-30</strain>
    </source>
</reference>
<keyword evidence="2" id="KW-1185">Reference proteome</keyword>
<dbReference type="Gene3D" id="6.10.140.2190">
    <property type="match status" value="1"/>
</dbReference>
<comment type="caution">
    <text evidence="1">The sequence shown here is derived from an EMBL/GenBank/DDBJ whole genome shotgun (WGS) entry which is preliminary data.</text>
</comment>
<sequence length="782" mass="80630">MSFQSFITQQVAALTERLNAIANNAKKIIELPWQSVLRPESEIHVSDAGTSFKIKIQQIFDWFYSIRQNQLLSANISVLVNEVKVASGAQWIIGNVNYSTISDTSFTIEYAEDGYTRNDILVADKNNHIIRVIGPETVGISPTPPTPIDTVLVTIINITDATIGNTPPIVGGDYEKVINKQNSLAVDGSGTKYPTVDAVNAGLAAIVVPDATTVVKGIVKLAGDLGGTADAPTTPTALHLTGNENFKGQKSFTNSDSGQALFSGVQNRTSGTLVTFQTGSNISGGTLLSINSTGGDSSTNTCKLLVLDTGVSSLGMPFTVSKSGVVKATIDKEGNIITTGNVSGANPTTANHLVTKSYADGLVVGLLDDRGSYNASTNVFPTTGGSGTSGAVLKGDLWYVSVAGTLGGKAVSVGDSFRALTDAPGQTAGNWSVLSSNLAYVPANDANVVHKTGTETITGSKSFDTTSGSTASLNATVSGTGTAAATINALNSGVGLIVSGFNSFNRNIATFSNYGTLTSASIITIRNESGSVNSDFLNCSNPTIGTVSRINKTGDITANSFIKIGGLATEYLKADGSVTTLTNPITGTGTPNFLPRFTGTGAIGNSQVFDNGTNVGIGTTNPLDKFQVNLATNKNVFIRLGGNNLPSIGFLNDAGNSYVAGEINFNNSLMLTGGNVLIGTATDNGVDKLQVNGTISATGISAPSLGATNLDTVFDSMPNNSTSTFLANNGGATSNAPTSNLCSVNVYKASASYGTMLAIDLSSNKLYTRSSHGSGWAAWVEK</sequence>
<accession>A0ABS8MN38</accession>
<dbReference type="EMBL" id="JAJJMM010000001">
    <property type="protein sequence ID" value="MCC9066277.1"/>
    <property type="molecule type" value="Genomic_DNA"/>
</dbReference>